<dbReference type="GO" id="GO:0005813">
    <property type="term" value="C:centrosome"/>
    <property type="evidence" value="ECO:0007669"/>
    <property type="project" value="TreeGrafter"/>
</dbReference>
<dbReference type="Proteomes" id="UP000693946">
    <property type="component" value="Linkage Group LG15"/>
</dbReference>
<dbReference type="InterPro" id="IPR039302">
    <property type="entry name" value="MAP10"/>
</dbReference>
<proteinExistence type="predicted"/>
<feature type="region of interest" description="Disordered" evidence="1">
    <location>
        <begin position="386"/>
        <end position="426"/>
    </location>
</feature>
<evidence type="ECO:0000313" key="4">
    <source>
        <dbReference type="Proteomes" id="UP000693946"/>
    </source>
</evidence>
<dbReference type="GO" id="GO:0030496">
    <property type="term" value="C:midbody"/>
    <property type="evidence" value="ECO:0007669"/>
    <property type="project" value="TreeGrafter"/>
</dbReference>
<evidence type="ECO:0000256" key="1">
    <source>
        <dbReference type="SAM" id="MobiDB-lite"/>
    </source>
</evidence>
<feature type="compositionally biased region" description="Polar residues" evidence="1">
    <location>
        <begin position="629"/>
        <end position="645"/>
    </location>
</feature>
<dbReference type="AlphaFoldDB" id="A0AAV6S5W5"/>
<dbReference type="GO" id="GO:0097431">
    <property type="term" value="C:mitotic spindle pole"/>
    <property type="evidence" value="ECO:0007669"/>
    <property type="project" value="TreeGrafter"/>
</dbReference>
<comment type="caution">
    <text evidence="3">The sequence shown here is derived from an EMBL/GenBank/DDBJ whole genome shotgun (WGS) entry which is preliminary data.</text>
</comment>
<feature type="region of interest" description="Disordered" evidence="1">
    <location>
        <begin position="708"/>
        <end position="764"/>
    </location>
</feature>
<feature type="compositionally biased region" description="Low complexity" evidence="1">
    <location>
        <begin position="580"/>
        <end position="595"/>
    </location>
</feature>
<dbReference type="GO" id="GO:0008017">
    <property type="term" value="F:microtubule binding"/>
    <property type="evidence" value="ECO:0007669"/>
    <property type="project" value="InterPro"/>
</dbReference>
<reference evidence="3 4" key="1">
    <citation type="journal article" date="2021" name="Sci. Rep.">
        <title>Chromosome anchoring in Senegalese sole (Solea senegalensis) reveals sex-associated markers and genome rearrangements in flatfish.</title>
        <authorList>
            <person name="Guerrero-Cozar I."/>
            <person name="Gomez-Garrido J."/>
            <person name="Berbel C."/>
            <person name="Martinez-Blanch J.F."/>
            <person name="Alioto T."/>
            <person name="Claros M.G."/>
            <person name="Gagnaire P.A."/>
            <person name="Manchado M."/>
        </authorList>
    </citation>
    <scope>NUCLEOTIDE SEQUENCE [LARGE SCALE GENOMIC DNA]</scope>
    <source>
        <strain evidence="3">Sse05_10M</strain>
    </source>
</reference>
<dbReference type="Pfam" id="PF14924">
    <property type="entry name" value="MAP10_N"/>
    <property type="match status" value="1"/>
</dbReference>
<dbReference type="InterPro" id="IPR026679">
    <property type="entry name" value="MAP10_C-term"/>
</dbReference>
<feature type="domain" description="Microtubule-associated protein 10 C-terminal" evidence="2">
    <location>
        <begin position="343"/>
        <end position="549"/>
    </location>
</feature>
<dbReference type="GO" id="GO:0051256">
    <property type="term" value="P:mitotic spindle midzone assembly"/>
    <property type="evidence" value="ECO:0007669"/>
    <property type="project" value="TreeGrafter"/>
</dbReference>
<dbReference type="GO" id="GO:1990023">
    <property type="term" value="C:mitotic spindle midzone"/>
    <property type="evidence" value="ECO:0007669"/>
    <property type="project" value="TreeGrafter"/>
</dbReference>
<feature type="compositionally biased region" description="Basic and acidic residues" evidence="1">
    <location>
        <begin position="514"/>
        <end position="539"/>
    </location>
</feature>
<dbReference type="GO" id="GO:0032467">
    <property type="term" value="P:positive regulation of cytokinesis"/>
    <property type="evidence" value="ECO:0007669"/>
    <property type="project" value="TreeGrafter"/>
</dbReference>
<feature type="region of interest" description="Disordered" evidence="1">
    <location>
        <begin position="184"/>
        <end position="234"/>
    </location>
</feature>
<name>A0AAV6S5W5_SOLSE</name>
<feature type="compositionally biased region" description="Polar residues" evidence="1">
    <location>
        <begin position="212"/>
        <end position="223"/>
    </location>
</feature>
<feature type="compositionally biased region" description="Low complexity" evidence="1">
    <location>
        <begin position="618"/>
        <end position="628"/>
    </location>
</feature>
<feature type="compositionally biased region" description="Polar residues" evidence="1">
    <location>
        <begin position="742"/>
        <end position="751"/>
    </location>
</feature>
<keyword evidence="4" id="KW-1185">Reference proteome</keyword>
<protein>
    <submittedName>
        <fullName evidence="3">Microtubule-associated protein 10</fullName>
    </submittedName>
</protein>
<dbReference type="GO" id="GO:0031122">
    <property type="term" value="P:cytoplasmic microtubule organization"/>
    <property type="evidence" value="ECO:0007669"/>
    <property type="project" value="TreeGrafter"/>
</dbReference>
<feature type="region of interest" description="Disordered" evidence="1">
    <location>
        <begin position="321"/>
        <end position="342"/>
    </location>
</feature>
<feature type="compositionally biased region" description="Polar residues" evidence="1">
    <location>
        <begin position="398"/>
        <end position="409"/>
    </location>
</feature>
<gene>
    <name evidence="3" type="ORF">JOB18_017784</name>
</gene>
<evidence type="ECO:0000313" key="3">
    <source>
        <dbReference type="EMBL" id="KAG7512040.1"/>
    </source>
</evidence>
<sequence length="786" mass="87458">MSGGKNVETLFSFELLVENIRVEKDTNVSDQLALAVRLLDFPTLLIYSPQQHASDDIIQAGQHGQHIRGEYVFYRGKSCFFLMNLSSLHTHLSNTPLYVMVLDVKEEIPKLIGSSLISMANVMDRIMQDVAEHGVSVPSSHGEKRHVSMCSLTGENIGFISLSYKLISLGTNLLPHTADGKTIGNTGVHGGQHVQESTEEKNISRESLPLSHLSTRNKAPASSKTRRSDDQQEDAAVFVATERSLRAQTSQTLPENEKEEDLNIFCPPQLYYSKFAEEKHMNTKGDNKQLILDSEVFTIEDSCSEDELMVGLSVPKLDHRVRYDTKPPRNQEKSEESPSGLGETLQQLPLLNALLVELSHLNGQNPQQPLPIHPNLAWIYRSASTEPPHLRNSHSPKENSTSTVKPTTVQKKDKQVEGLQSSSKSTRKKLVFGSTKTFNMRLKQISPHKVQRECIELIQNNKQTSVAKVKSKPQDKLVKSSQKKFSNLNENVETMMQNIKVDSITRRQRSLQGKYHDGQERDSERILEKPSPAERRDLTCIHIPSVDSDSTAQNKEKSEHQSESNQSPPESGRHRGEFESLGSSTQSSRKSSFSDSSEKGNEEEDYADDFNSLSDAYSPDPVSSPDPSRVNTPKSPVCSDSCNPDSASLHKRAVFPVPLKTSSSPQRSLRATHIIRPRTCASLLSFSSDAGDRDESASLQTICSRKQVMESSGVERSGVADSFLSRSQRSESKTSSPVRGFSTGSVSSLEQQEAEEMKDELGSLDIRKEYQHISELVARKLPGYTL</sequence>
<organism evidence="3 4">
    <name type="scientific">Solea senegalensis</name>
    <name type="common">Senegalese sole</name>
    <dbReference type="NCBI Taxonomy" id="28829"/>
    <lineage>
        <taxon>Eukaryota</taxon>
        <taxon>Metazoa</taxon>
        <taxon>Chordata</taxon>
        <taxon>Craniata</taxon>
        <taxon>Vertebrata</taxon>
        <taxon>Euteleostomi</taxon>
        <taxon>Actinopterygii</taxon>
        <taxon>Neopterygii</taxon>
        <taxon>Teleostei</taxon>
        <taxon>Neoteleostei</taxon>
        <taxon>Acanthomorphata</taxon>
        <taxon>Carangaria</taxon>
        <taxon>Pleuronectiformes</taxon>
        <taxon>Pleuronectoidei</taxon>
        <taxon>Soleidae</taxon>
        <taxon>Solea</taxon>
    </lineage>
</organism>
<feature type="compositionally biased region" description="Basic and acidic residues" evidence="1">
    <location>
        <begin position="321"/>
        <end position="336"/>
    </location>
</feature>
<dbReference type="PANTHER" id="PTHR21831:SF2">
    <property type="entry name" value="MICROTUBULE-ASSOCIATED PROTEIN 10"/>
    <property type="match status" value="1"/>
</dbReference>
<accession>A0AAV6S5W5</accession>
<dbReference type="Pfam" id="PF14925">
    <property type="entry name" value="HPHLAWLY"/>
    <property type="match status" value="1"/>
</dbReference>
<dbReference type="EMBL" id="JAGKHQ010000007">
    <property type="protein sequence ID" value="KAG7512040.1"/>
    <property type="molecule type" value="Genomic_DNA"/>
</dbReference>
<dbReference type="PANTHER" id="PTHR21831">
    <property type="entry name" value="MICROTUBULE-ASSOCIATED PROTEIN 10"/>
    <property type="match status" value="1"/>
</dbReference>
<evidence type="ECO:0000259" key="2">
    <source>
        <dbReference type="Pfam" id="PF14925"/>
    </source>
</evidence>
<dbReference type="GO" id="GO:0005881">
    <property type="term" value="C:cytoplasmic microtubule"/>
    <property type="evidence" value="ECO:0007669"/>
    <property type="project" value="TreeGrafter"/>
</dbReference>
<feature type="region of interest" description="Disordered" evidence="1">
    <location>
        <begin position="504"/>
        <end position="645"/>
    </location>
</feature>